<dbReference type="Gene3D" id="3.40.190.10">
    <property type="entry name" value="Periplasmic binding protein-like II"/>
    <property type="match status" value="2"/>
</dbReference>
<keyword evidence="2" id="KW-0536">Nodulation</keyword>
<feature type="domain" description="HTH lysR-type" evidence="6">
    <location>
        <begin position="6"/>
        <end position="62"/>
    </location>
</feature>
<evidence type="ECO:0000313" key="8">
    <source>
        <dbReference type="Proteomes" id="UP001477870"/>
    </source>
</evidence>
<comment type="caution">
    <text evidence="7">The sequence shown here is derived from an EMBL/GenBank/DDBJ whole genome shotgun (WGS) entry which is preliminary data.</text>
</comment>
<protein>
    <submittedName>
        <fullName evidence="7">LysR family transcriptional regulator</fullName>
    </submittedName>
</protein>
<keyword evidence="5" id="KW-0804">Transcription</keyword>
<evidence type="ECO:0000256" key="3">
    <source>
        <dbReference type="ARBA" id="ARBA00023015"/>
    </source>
</evidence>
<dbReference type="Proteomes" id="UP001477870">
    <property type="component" value="Unassembled WGS sequence"/>
</dbReference>
<dbReference type="InterPro" id="IPR036388">
    <property type="entry name" value="WH-like_DNA-bd_sf"/>
</dbReference>
<dbReference type="InterPro" id="IPR050389">
    <property type="entry name" value="LysR-type_TF"/>
</dbReference>
<sequence>MNLRNVDLNLLIVLDALLDEAHVSRAALRLNMTQPAVSNALQRCRHLFRDPLLERGRGIMYRTAKAEALRAPLKSLLLNVVDLVDPPAVDLKDIKQIVRITTSDDPVAIIAGPLIAALSVTAPGITVVFQPWHGSEATLQQLRDEDADLAISVFESDVEHIDTHILIEEDYVVAMRADHPAAQGFGLDVWLDWPHILVSGQGALRSPLDKKLETMGRSRKVGVVVPSFQMIPRILISSNFMAMVPRRSLALHGREDIAIFEPPVAVSGFPLHLAWHKRREKDLGLQHVAETIKTIFGTLRA</sequence>
<keyword evidence="4" id="KW-0238">DNA-binding</keyword>
<dbReference type="SUPFAM" id="SSF46785">
    <property type="entry name" value="Winged helix' DNA-binding domain"/>
    <property type="match status" value="1"/>
</dbReference>
<dbReference type="PANTHER" id="PTHR30118:SF15">
    <property type="entry name" value="TRANSCRIPTIONAL REGULATORY PROTEIN"/>
    <property type="match status" value="1"/>
</dbReference>
<dbReference type="InterPro" id="IPR036390">
    <property type="entry name" value="WH_DNA-bd_sf"/>
</dbReference>
<organism evidence="7 8">
    <name type="scientific">Ahrensia kielensis</name>
    <dbReference type="NCBI Taxonomy" id="76980"/>
    <lineage>
        <taxon>Bacteria</taxon>
        <taxon>Pseudomonadati</taxon>
        <taxon>Pseudomonadota</taxon>
        <taxon>Alphaproteobacteria</taxon>
        <taxon>Hyphomicrobiales</taxon>
        <taxon>Ahrensiaceae</taxon>
        <taxon>Ahrensia</taxon>
    </lineage>
</organism>
<keyword evidence="3" id="KW-0805">Transcription regulation</keyword>
<proteinExistence type="inferred from homology"/>
<evidence type="ECO:0000259" key="6">
    <source>
        <dbReference type="PROSITE" id="PS50931"/>
    </source>
</evidence>
<accession>A0ABU9TAH1</accession>
<dbReference type="RefSeq" id="WP_342848914.1">
    <property type="nucleotide sequence ID" value="NZ_JBBMQO010000007.1"/>
</dbReference>
<evidence type="ECO:0000256" key="4">
    <source>
        <dbReference type="ARBA" id="ARBA00023125"/>
    </source>
</evidence>
<dbReference type="InterPro" id="IPR005119">
    <property type="entry name" value="LysR_subst-bd"/>
</dbReference>
<evidence type="ECO:0000256" key="5">
    <source>
        <dbReference type="ARBA" id="ARBA00023163"/>
    </source>
</evidence>
<dbReference type="PROSITE" id="PS50931">
    <property type="entry name" value="HTH_LYSR"/>
    <property type="match status" value="1"/>
</dbReference>
<dbReference type="Gene3D" id="1.10.10.10">
    <property type="entry name" value="Winged helix-like DNA-binding domain superfamily/Winged helix DNA-binding domain"/>
    <property type="match status" value="1"/>
</dbReference>
<evidence type="ECO:0000256" key="2">
    <source>
        <dbReference type="ARBA" id="ARBA00022458"/>
    </source>
</evidence>
<keyword evidence="8" id="KW-1185">Reference proteome</keyword>
<name>A0ABU9TAH1_9HYPH</name>
<dbReference type="Pfam" id="PF03466">
    <property type="entry name" value="LysR_substrate"/>
    <property type="match status" value="1"/>
</dbReference>
<dbReference type="PANTHER" id="PTHR30118">
    <property type="entry name" value="HTH-TYPE TRANSCRIPTIONAL REGULATOR LEUO-RELATED"/>
    <property type="match status" value="1"/>
</dbReference>
<reference evidence="7 8" key="1">
    <citation type="submission" date="2024-03" db="EMBL/GenBank/DDBJ databases">
        <title>Community enrichment and isolation of bacterial strains for fucoidan degradation.</title>
        <authorList>
            <person name="Sichert A."/>
        </authorList>
    </citation>
    <scope>NUCLEOTIDE SEQUENCE [LARGE SCALE GENOMIC DNA]</scope>
    <source>
        <strain evidence="7 8">AS62</strain>
    </source>
</reference>
<dbReference type="SUPFAM" id="SSF53850">
    <property type="entry name" value="Periplasmic binding protein-like II"/>
    <property type="match status" value="1"/>
</dbReference>
<comment type="similarity">
    <text evidence="1">Belongs to the LysR transcriptional regulatory family.</text>
</comment>
<evidence type="ECO:0000313" key="7">
    <source>
        <dbReference type="EMBL" id="MEM5502656.1"/>
    </source>
</evidence>
<dbReference type="EMBL" id="JBBMQO010000007">
    <property type="protein sequence ID" value="MEM5502656.1"/>
    <property type="molecule type" value="Genomic_DNA"/>
</dbReference>
<dbReference type="Pfam" id="PF00126">
    <property type="entry name" value="HTH_1"/>
    <property type="match status" value="1"/>
</dbReference>
<dbReference type="CDD" id="cd08417">
    <property type="entry name" value="PBP2_Nitroaromatics_like"/>
    <property type="match status" value="1"/>
</dbReference>
<dbReference type="InterPro" id="IPR037402">
    <property type="entry name" value="YidZ_PBP2"/>
</dbReference>
<gene>
    <name evidence="7" type="ORF">WNY59_13755</name>
</gene>
<evidence type="ECO:0000256" key="1">
    <source>
        <dbReference type="ARBA" id="ARBA00009437"/>
    </source>
</evidence>
<dbReference type="InterPro" id="IPR000847">
    <property type="entry name" value="LysR_HTH_N"/>
</dbReference>